<dbReference type="RefSeq" id="WP_126379006.1">
    <property type="nucleotide sequence ID" value="NZ_AP017378.1"/>
</dbReference>
<dbReference type="GO" id="GO:1900376">
    <property type="term" value="P:regulation of secondary metabolite biosynthetic process"/>
    <property type="evidence" value="ECO:0007669"/>
    <property type="project" value="TreeGrafter"/>
</dbReference>
<feature type="binding site" evidence="1">
    <location>
        <position position="133"/>
    </location>
    <ligand>
        <name>Zn(2+)</name>
        <dbReference type="ChEBI" id="CHEBI:29105"/>
    </ligand>
</feature>
<dbReference type="AlphaFoldDB" id="A0A2Z6AZL6"/>
<keyword evidence="3" id="KW-1185">Reference proteome</keyword>
<dbReference type="EMBL" id="AP017378">
    <property type="protein sequence ID" value="BBD08692.1"/>
    <property type="molecule type" value="Genomic_DNA"/>
</dbReference>
<dbReference type="InterPro" id="IPR036390">
    <property type="entry name" value="WH_DNA-bd_sf"/>
</dbReference>
<dbReference type="GO" id="GO:0003700">
    <property type="term" value="F:DNA-binding transcription factor activity"/>
    <property type="evidence" value="ECO:0007669"/>
    <property type="project" value="InterPro"/>
</dbReference>
<dbReference type="PANTHER" id="PTHR33202">
    <property type="entry name" value="ZINC UPTAKE REGULATION PROTEIN"/>
    <property type="match status" value="1"/>
</dbReference>
<dbReference type="KEGG" id="dfl:DFE_1966"/>
<evidence type="ECO:0000313" key="2">
    <source>
        <dbReference type="EMBL" id="BBD08692.1"/>
    </source>
</evidence>
<protein>
    <submittedName>
        <fullName evidence="2">Ferric uptake regulator family protein</fullName>
    </submittedName>
</protein>
<dbReference type="GO" id="GO:0008270">
    <property type="term" value="F:zinc ion binding"/>
    <property type="evidence" value="ECO:0007669"/>
    <property type="project" value="TreeGrafter"/>
</dbReference>
<dbReference type="PANTHER" id="PTHR33202:SF7">
    <property type="entry name" value="FERRIC UPTAKE REGULATION PROTEIN"/>
    <property type="match status" value="1"/>
</dbReference>
<dbReference type="SUPFAM" id="SSF46785">
    <property type="entry name" value="Winged helix' DNA-binding domain"/>
    <property type="match status" value="1"/>
</dbReference>
<keyword evidence="1" id="KW-0862">Zinc</keyword>
<dbReference type="Gene3D" id="1.10.10.10">
    <property type="entry name" value="Winged helix-like DNA-binding domain superfamily/Winged helix DNA-binding domain"/>
    <property type="match status" value="1"/>
</dbReference>
<feature type="binding site" evidence="1">
    <location>
        <position position="95"/>
    </location>
    <ligand>
        <name>Zn(2+)</name>
        <dbReference type="ChEBI" id="CHEBI:29105"/>
    </ligand>
</feature>
<accession>A0A2Z6AZL6</accession>
<dbReference type="OrthoDB" id="8659436at2"/>
<dbReference type="InterPro" id="IPR036388">
    <property type="entry name" value="WH-like_DNA-bd_sf"/>
</dbReference>
<name>A0A2Z6AZL6_9BACT</name>
<gene>
    <name evidence="2" type="ORF">DFE_1966</name>
</gene>
<comment type="cofactor">
    <cofactor evidence="1">
        <name>Zn(2+)</name>
        <dbReference type="ChEBI" id="CHEBI:29105"/>
    </cofactor>
    <text evidence="1">Binds 1 zinc ion per subunit.</text>
</comment>
<feature type="binding site" evidence="1">
    <location>
        <position position="92"/>
    </location>
    <ligand>
        <name>Zn(2+)</name>
        <dbReference type="ChEBI" id="CHEBI:29105"/>
    </ligand>
</feature>
<dbReference type="Pfam" id="PF01475">
    <property type="entry name" value="FUR"/>
    <property type="match status" value="1"/>
</dbReference>
<dbReference type="GO" id="GO:0000976">
    <property type="term" value="F:transcription cis-regulatory region binding"/>
    <property type="evidence" value="ECO:0007669"/>
    <property type="project" value="TreeGrafter"/>
</dbReference>
<keyword evidence="1" id="KW-0479">Metal-binding</keyword>
<dbReference type="GO" id="GO:0045892">
    <property type="term" value="P:negative regulation of DNA-templated transcription"/>
    <property type="evidence" value="ECO:0007669"/>
    <property type="project" value="TreeGrafter"/>
</dbReference>
<evidence type="ECO:0000313" key="3">
    <source>
        <dbReference type="Proteomes" id="UP000269883"/>
    </source>
</evidence>
<feature type="binding site" evidence="1">
    <location>
        <position position="130"/>
    </location>
    <ligand>
        <name>Zn(2+)</name>
        <dbReference type="ChEBI" id="CHEBI:29105"/>
    </ligand>
</feature>
<dbReference type="InterPro" id="IPR002481">
    <property type="entry name" value="FUR"/>
</dbReference>
<organism evidence="2 3">
    <name type="scientific">Desulfovibrio ferrophilus</name>
    <dbReference type="NCBI Taxonomy" id="241368"/>
    <lineage>
        <taxon>Bacteria</taxon>
        <taxon>Pseudomonadati</taxon>
        <taxon>Thermodesulfobacteriota</taxon>
        <taxon>Desulfovibrionia</taxon>
        <taxon>Desulfovibrionales</taxon>
        <taxon>Desulfovibrionaceae</taxon>
        <taxon>Desulfovibrio</taxon>
    </lineage>
</organism>
<reference evidence="2 3" key="1">
    <citation type="journal article" date="2018" name="Sci. Adv.">
        <title>Multi-heme cytochromes provide a pathway for survival in energy-limited environments.</title>
        <authorList>
            <person name="Deng X."/>
            <person name="Dohmae N."/>
            <person name="Nealson K.H."/>
            <person name="Hashimoto K."/>
            <person name="Okamoto A."/>
        </authorList>
    </citation>
    <scope>NUCLEOTIDE SEQUENCE [LARGE SCALE GENOMIC DNA]</scope>
    <source>
        <strain evidence="2 3">IS5</strain>
    </source>
</reference>
<sequence>MRGEDLLRDSGLRATSIRVRVLEAVVDASGALAQAEILDRVQEQGDADRVSVYRALDALVERHLVVRTSGPDRSYRYCSGDAGACAHSHFYCSRCGAMRCLPPGAFTLDSDLLPEDSVVDRIEMRVEGLCGDCRMKKTHE</sequence>
<proteinExistence type="predicted"/>
<dbReference type="Proteomes" id="UP000269883">
    <property type="component" value="Chromosome"/>
</dbReference>
<evidence type="ECO:0000256" key="1">
    <source>
        <dbReference type="PIRSR" id="PIRSR602481-1"/>
    </source>
</evidence>